<dbReference type="Gene3D" id="2.30.110.10">
    <property type="entry name" value="Electron Transport, Fmn-binding Protein, Chain A"/>
    <property type="match status" value="1"/>
</dbReference>
<dbReference type="Proteomes" id="UP001304769">
    <property type="component" value="Unassembled WGS sequence"/>
</dbReference>
<dbReference type="PANTHER" id="PTHR30466:SF11">
    <property type="entry name" value="FLAVIN-DEPENDENT MONOOXYGENASE, REDUCTASE SUBUNIT HSAB"/>
    <property type="match status" value="1"/>
</dbReference>
<dbReference type="SMART" id="SM00903">
    <property type="entry name" value="Flavin_Reduct"/>
    <property type="match status" value="1"/>
</dbReference>
<dbReference type="PANTHER" id="PTHR30466">
    <property type="entry name" value="FLAVIN REDUCTASE"/>
    <property type="match status" value="1"/>
</dbReference>
<dbReference type="InterPro" id="IPR002563">
    <property type="entry name" value="Flavin_Rdtase-like_dom"/>
</dbReference>
<dbReference type="RefSeq" id="WP_323280685.1">
    <property type="nucleotide sequence ID" value="NZ_JAYGGQ010000017.1"/>
</dbReference>
<accession>A0ABU5TAQ6</accession>
<dbReference type="InterPro" id="IPR012349">
    <property type="entry name" value="Split_barrel_FMN-bd"/>
</dbReference>
<dbReference type="InterPro" id="IPR014757">
    <property type="entry name" value="Tscrpt_reg_IclR_C"/>
</dbReference>
<evidence type="ECO:0000313" key="4">
    <source>
        <dbReference type="EMBL" id="MEA5456781.1"/>
    </source>
</evidence>
<evidence type="ECO:0000313" key="5">
    <source>
        <dbReference type="Proteomes" id="UP001304769"/>
    </source>
</evidence>
<reference evidence="4 5" key="1">
    <citation type="submission" date="2023-12" db="EMBL/GenBank/DDBJ databases">
        <title>Sinomonas terricola sp. nov, isolated from litchi orchard soil in Guangdong, PR China.</title>
        <authorList>
            <person name="Jiaxin W."/>
            <person name="Yang Z."/>
            <person name="Honghui Z."/>
        </authorList>
    </citation>
    <scope>NUCLEOTIDE SEQUENCE [LARGE SCALE GENOMIC DNA]</scope>
    <source>
        <strain evidence="4 5">JGH33</strain>
    </source>
</reference>
<dbReference type="SUPFAM" id="SSF50475">
    <property type="entry name" value="FMN-binding split barrel"/>
    <property type="match status" value="1"/>
</dbReference>
<comment type="caution">
    <text evidence="4">The sequence shown here is derived from an EMBL/GenBank/DDBJ whole genome shotgun (WGS) entry which is preliminary data.</text>
</comment>
<comment type="similarity">
    <text evidence="1">Belongs to the non-flavoprotein flavin reductase family.</text>
</comment>
<dbReference type="InterPro" id="IPR029016">
    <property type="entry name" value="GAF-like_dom_sf"/>
</dbReference>
<keyword evidence="2" id="KW-0560">Oxidoreductase</keyword>
<dbReference type="PROSITE" id="PS51078">
    <property type="entry name" value="ICLR_ED"/>
    <property type="match status" value="1"/>
</dbReference>
<dbReference type="SUPFAM" id="SSF55781">
    <property type="entry name" value="GAF domain-like"/>
    <property type="match status" value="1"/>
</dbReference>
<feature type="domain" description="IclR-ED" evidence="3">
    <location>
        <begin position="172"/>
        <end position="372"/>
    </location>
</feature>
<proteinExistence type="inferred from homology"/>
<dbReference type="InterPro" id="IPR050268">
    <property type="entry name" value="NADH-dep_flavin_reductase"/>
</dbReference>
<evidence type="ECO:0000259" key="3">
    <source>
        <dbReference type="PROSITE" id="PS51078"/>
    </source>
</evidence>
<dbReference type="Gene3D" id="3.30.450.40">
    <property type="match status" value="1"/>
</dbReference>
<gene>
    <name evidence="4" type="ORF">SPF06_18815</name>
</gene>
<evidence type="ECO:0000256" key="2">
    <source>
        <dbReference type="ARBA" id="ARBA00023002"/>
    </source>
</evidence>
<evidence type="ECO:0000256" key="1">
    <source>
        <dbReference type="ARBA" id="ARBA00008898"/>
    </source>
</evidence>
<dbReference type="EMBL" id="JAYGGQ010000017">
    <property type="protein sequence ID" value="MEA5456781.1"/>
    <property type="molecule type" value="Genomic_DNA"/>
</dbReference>
<protein>
    <submittedName>
        <fullName evidence="4">Flavin reductase</fullName>
    </submittedName>
</protein>
<organism evidence="4 5">
    <name type="scientific">Sinomonas terricola</name>
    <dbReference type="NCBI Taxonomy" id="3110330"/>
    <lineage>
        <taxon>Bacteria</taxon>
        <taxon>Bacillati</taxon>
        <taxon>Actinomycetota</taxon>
        <taxon>Actinomycetes</taxon>
        <taxon>Micrococcales</taxon>
        <taxon>Micrococcaceae</taxon>
        <taxon>Sinomonas</taxon>
    </lineage>
</organism>
<name>A0ABU5TAQ6_9MICC</name>
<keyword evidence="5" id="KW-1185">Reference proteome</keyword>
<sequence length="375" mass="39522">MNQNSQNALGTSPADPQWFRQVLGRYPTGVALISSAEADGTPVGMVVGTFTSVSLDPPLVAFLPARTSTTWPRIRATGRFAVNVLGAGQEDVCRAFSSKTGSKYENVPWHPSVSGTPFLERSVAWLDCTIEDVMDAGDHEIVLGRVDTMDIASPDLPLLFFQGGYGRFTPHSMAVAGPDLARELALVDSARLSMEALAGRLGCDCLAGARVRDEFVLLASAGPGRTEWIPSVVGRRVTAAAPFGRTAMAWAEDADIERWIAASETLTRPEAYALLDRIRARGYSVSVGAGEFGPTTPPSAVRDVMDPGAEALGARAEAKVHSISAPVFGPDGTAVLVLSLYGLPPELDADGVERCAAELLAAARHISGAAAYQAL</sequence>
<dbReference type="Pfam" id="PF01613">
    <property type="entry name" value="Flavin_Reduct"/>
    <property type="match status" value="1"/>
</dbReference>